<evidence type="ECO:0000256" key="3">
    <source>
        <dbReference type="ARBA" id="ARBA00023125"/>
    </source>
</evidence>
<dbReference type="SUPFAM" id="SSF46785">
    <property type="entry name" value="Winged helix' DNA-binding domain"/>
    <property type="match status" value="1"/>
</dbReference>
<evidence type="ECO:0000259" key="5">
    <source>
        <dbReference type="PROSITE" id="PS50931"/>
    </source>
</evidence>
<dbReference type="InterPro" id="IPR000847">
    <property type="entry name" value="LysR_HTH_N"/>
</dbReference>
<dbReference type="AlphaFoldDB" id="A0A285D3Y2"/>
<comment type="similarity">
    <text evidence="1">Belongs to the LysR transcriptional regulatory family.</text>
</comment>
<dbReference type="Proteomes" id="UP000219546">
    <property type="component" value="Unassembled WGS sequence"/>
</dbReference>
<proteinExistence type="inferred from homology"/>
<keyword evidence="2" id="KW-0805">Transcription regulation</keyword>
<dbReference type="InterPro" id="IPR036388">
    <property type="entry name" value="WH-like_DNA-bd_sf"/>
</dbReference>
<reference evidence="6 7" key="1">
    <citation type="submission" date="2017-08" db="EMBL/GenBank/DDBJ databases">
        <authorList>
            <person name="de Groot N.N."/>
        </authorList>
    </citation>
    <scope>NUCLEOTIDE SEQUENCE [LARGE SCALE GENOMIC DNA]</scope>
    <source>
        <strain evidence="6 7">JC228</strain>
    </source>
</reference>
<dbReference type="Gene3D" id="1.10.10.10">
    <property type="entry name" value="Winged helix-like DNA-binding domain superfamily/Winged helix DNA-binding domain"/>
    <property type="match status" value="1"/>
</dbReference>
<dbReference type="PROSITE" id="PS50931">
    <property type="entry name" value="HTH_LYSR"/>
    <property type="match status" value="1"/>
</dbReference>
<keyword evidence="3" id="KW-0238">DNA-binding</keyword>
<dbReference type="FunFam" id="1.10.10.10:FF:000001">
    <property type="entry name" value="LysR family transcriptional regulator"/>
    <property type="match status" value="1"/>
</dbReference>
<dbReference type="InterPro" id="IPR005119">
    <property type="entry name" value="LysR_subst-bd"/>
</dbReference>
<dbReference type="SUPFAM" id="SSF53850">
    <property type="entry name" value="Periplasmic binding protein-like II"/>
    <property type="match status" value="1"/>
</dbReference>
<dbReference type="GO" id="GO:0000976">
    <property type="term" value="F:transcription cis-regulatory region binding"/>
    <property type="evidence" value="ECO:0007669"/>
    <property type="project" value="TreeGrafter"/>
</dbReference>
<evidence type="ECO:0000313" key="6">
    <source>
        <dbReference type="EMBL" id="SNX74537.1"/>
    </source>
</evidence>
<dbReference type="PRINTS" id="PR00039">
    <property type="entry name" value="HTHLYSR"/>
</dbReference>
<keyword evidence="7" id="KW-1185">Reference proteome</keyword>
<organism evidence="6 7">
    <name type="scientific">Bacillus oleivorans</name>
    <dbReference type="NCBI Taxonomy" id="1448271"/>
    <lineage>
        <taxon>Bacteria</taxon>
        <taxon>Bacillati</taxon>
        <taxon>Bacillota</taxon>
        <taxon>Bacilli</taxon>
        <taxon>Bacillales</taxon>
        <taxon>Bacillaceae</taxon>
        <taxon>Bacillus</taxon>
    </lineage>
</organism>
<evidence type="ECO:0000256" key="2">
    <source>
        <dbReference type="ARBA" id="ARBA00023015"/>
    </source>
</evidence>
<dbReference type="OrthoDB" id="9803735at2"/>
<evidence type="ECO:0000313" key="7">
    <source>
        <dbReference type="Proteomes" id="UP000219546"/>
    </source>
</evidence>
<feature type="domain" description="HTH lysR-type" evidence="5">
    <location>
        <begin position="1"/>
        <end position="58"/>
    </location>
</feature>
<accession>A0A285D3Y2</accession>
<dbReference type="EMBL" id="OAOP01000009">
    <property type="protein sequence ID" value="SNX74537.1"/>
    <property type="molecule type" value="Genomic_DNA"/>
</dbReference>
<name>A0A285D3Y2_9BACI</name>
<evidence type="ECO:0000256" key="4">
    <source>
        <dbReference type="ARBA" id="ARBA00023163"/>
    </source>
</evidence>
<dbReference type="Pfam" id="PF00126">
    <property type="entry name" value="HTH_1"/>
    <property type="match status" value="1"/>
</dbReference>
<dbReference type="Gene3D" id="3.40.190.290">
    <property type="match status" value="1"/>
</dbReference>
<dbReference type="Pfam" id="PF03466">
    <property type="entry name" value="LysR_substrate"/>
    <property type="match status" value="1"/>
</dbReference>
<dbReference type="PANTHER" id="PTHR30126:SF64">
    <property type="entry name" value="HTH-TYPE TRANSCRIPTIONAL REGULATOR CITR"/>
    <property type="match status" value="1"/>
</dbReference>
<sequence length="292" mass="33680">MELKWLKTFLLAAKYENFRKAADELFVSQPTVTVHIQLLEKELGCKLFKRDGRQIMLTEVGRSYIVHAQKLLFLYEDGIAEVNRIQQGYQTKLTLAVSPEIASSILPALIRSYLNLYPTIDLDIQVVESIDIPELIIRGEADIGLSRQQFQMKGLSCIPLQKDQVKLIVPHDGFDPETGPPLEVDDLFQNKRLIVHSHPEYWEDLLPLIKSVYPHIKTMFVSQVHVTKRFIEEGLGISFLPISIVQRELLEGRLLEVETPDFPKISAQSYALTKYESDEINRFIHYISQYRI</sequence>
<dbReference type="GO" id="GO:0003700">
    <property type="term" value="F:DNA-binding transcription factor activity"/>
    <property type="evidence" value="ECO:0007669"/>
    <property type="project" value="InterPro"/>
</dbReference>
<keyword evidence="4" id="KW-0804">Transcription</keyword>
<dbReference type="InterPro" id="IPR036390">
    <property type="entry name" value="WH_DNA-bd_sf"/>
</dbReference>
<dbReference type="CDD" id="cd05466">
    <property type="entry name" value="PBP2_LTTR_substrate"/>
    <property type="match status" value="1"/>
</dbReference>
<protein>
    <submittedName>
        <fullName evidence="6">LysR family transcriptional repressor of citA</fullName>
    </submittedName>
</protein>
<evidence type="ECO:0000256" key="1">
    <source>
        <dbReference type="ARBA" id="ARBA00009437"/>
    </source>
</evidence>
<gene>
    <name evidence="6" type="ORF">SAMN05877753_109169</name>
</gene>
<dbReference type="RefSeq" id="WP_097160006.1">
    <property type="nucleotide sequence ID" value="NZ_JBEPMQ010000009.1"/>
</dbReference>
<dbReference type="PANTHER" id="PTHR30126">
    <property type="entry name" value="HTH-TYPE TRANSCRIPTIONAL REGULATOR"/>
    <property type="match status" value="1"/>
</dbReference>